<accession>A0A0F8ZCQ4</accession>
<proteinExistence type="predicted"/>
<organism evidence="1">
    <name type="scientific">marine sediment metagenome</name>
    <dbReference type="NCBI Taxonomy" id="412755"/>
    <lineage>
        <taxon>unclassified sequences</taxon>
        <taxon>metagenomes</taxon>
        <taxon>ecological metagenomes</taxon>
    </lineage>
</organism>
<name>A0A0F8ZCQ4_9ZZZZ</name>
<dbReference type="AlphaFoldDB" id="A0A0F8ZCQ4"/>
<protein>
    <submittedName>
        <fullName evidence="1">Uncharacterized protein</fullName>
    </submittedName>
</protein>
<gene>
    <name evidence="1" type="ORF">LCGC14_2711600</name>
</gene>
<dbReference type="EMBL" id="LAZR01048592">
    <property type="protein sequence ID" value="KKK91572.1"/>
    <property type="molecule type" value="Genomic_DNA"/>
</dbReference>
<comment type="caution">
    <text evidence="1">The sequence shown here is derived from an EMBL/GenBank/DDBJ whole genome shotgun (WGS) entry which is preliminary data.</text>
</comment>
<sequence>MGPDAVERMPFLRKEGLLHAAIMNQKMQEVDQDLEDVRADLKSWVKGVHQHGNARR</sequence>
<evidence type="ECO:0000313" key="1">
    <source>
        <dbReference type="EMBL" id="KKK91572.1"/>
    </source>
</evidence>
<reference evidence="1" key="1">
    <citation type="journal article" date="2015" name="Nature">
        <title>Complex archaea that bridge the gap between prokaryotes and eukaryotes.</title>
        <authorList>
            <person name="Spang A."/>
            <person name="Saw J.H."/>
            <person name="Jorgensen S.L."/>
            <person name="Zaremba-Niedzwiedzka K."/>
            <person name="Martijn J."/>
            <person name="Lind A.E."/>
            <person name="van Eijk R."/>
            <person name="Schleper C."/>
            <person name="Guy L."/>
            <person name="Ettema T.J."/>
        </authorList>
    </citation>
    <scope>NUCLEOTIDE SEQUENCE</scope>
</reference>